<dbReference type="Proteomes" id="UP000292702">
    <property type="component" value="Unassembled WGS sequence"/>
</dbReference>
<dbReference type="PANTHER" id="PTHR46720">
    <property type="entry name" value="HYDROXYLASE, PUTATIVE (AFU_ORTHOLOGUE AFUA_3G01460)-RELATED"/>
    <property type="match status" value="1"/>
</dbReference>
<dbReference type="STRING" id="92696.A0A4R0RLR7"/>
<dbReference type="PANTHER" id="PTHR46720:SF3">
    <property type="entry name" value="FAD-BINDING DOMAIN-CONTAINING PROTEIN-RELATED"/>
    <property type="match status" value="1"/>
</dbReference>
<protein>
    <recommendedName>
        <fullName evidence="6">FAD-binding domain-containing protein</fullName>
    </recommendedName>
</protein>
<proteinExistence type="predicted"/>
<keyword evidence="1" id="KW-0285">Flavoprotein</keyword>
<dbReference type="OrthoDB" id="2792632at2759"/>
<evidence type="ECO:0000256" key="3">
    <source>
        <dbReference type="ARBA" id="ARBA00023002"/>
    </source>
</evidence>
<dbReference type="GO" id="GO:0016491">
    <property type="term" value="F:oxidoreductase activity"/>
    <property type="evidence" value="ECO:0007669"/>
    <property type="project" value="UniProtKB-KW"/>
</dbReference>
<evidence type="ECO:0000256" key="2">
    <source>
        <dbReference type="ARBA" id="ARBA00022827"/>
    </source>
</evidence>
<keyword evidence="5" id="KW-1185">Reference proteome</keyword>
<name>A0A4R0RLR7_9APHY</name>
<evidence type="ECO:0000313" key="5">
    <source>
        <dbReference type="Proteomes" id="UP000292702"/>
    </source>
</evidence>
<gene>
    <name evidence="4" type="ORF">EIP91_011565</name>
</gene>
<accession>A0A4R0RLR7</accession>
<sequence>MLPHLGAGAGQGLEDAHLLAKLLGHPQTDEKNVHLVLEAYEHTRKKRAQMIWERSVAAGDKYEGRGQHGYTARGMREDLHDLWEPVWRHEIFSDLQDAVLYLQDKGIFRLQDEAMHA</sequence>
<dbReference type="InterPro" id="IPR036188">
    <property type="entry name" value="FAD/NAD-bd_sf"/>
</dbReference>
<dbReference type="AlphaFoldDB" id="A0A4R0RLR7"/>
<dbReference type="InterPro" id="IPR051104">
    <property type="entry name" value="FAD_monoxygenase"/>
</dbReference>
<dbReference type="EMBL" id="RWJN01000076">
    <property type="protein sequence ID" value="TCD68112.1"/>
    <property type="molecule type" value="Genomic_DNA"/>
</dbReference>
<keyword evidence="3" id="KW-0560">Oxidoreductase</keyword>
<evidence type="ECO:0008006" key="6">
    <source>
        <dbReference type="Google" id="ProtNLM"/>
    </source>
</evidence>
<reference evidence="4 5" key="1">
    <citation type="submission" date="2018-11" db="EMBL/GenBank/DDBJ databases">
        <title>Genome assembly of Steccherinum ochraceum LE-BIN_3174, the white-rot fungus of the Steccherinaceae family (The Residual Polyporoid clade, Polyporales, Basidiomycota).</title>
        <authorList>
            <person name="Fedorova T.V."/>
            <person name="Glazunova O.A."/>
            <person name="Landesman E.O."/>
            <person name="Moiseenko K.V."/>
            <person name="Psurtseva N.V."/>
            <person name="Savinova O.S."/>
            <person name="Shakhova N.V."/>
            <person name="Tyazhelova T.V."/>
            <person name="Vasina D.V."/>
        </authorList>
    </citation>
    <scope>NUCLEOTIDE SEQUENCE [LARGE SCALE GENOMIC DNA]</scope>
    <source>
        <strain evidence="4 5">LE-BIN_3174</strain>
    </source>
</reference>
<dbReference type="GO" id="GO:0044550">
    <property type="term" value="P:secondary metabolite biosynthetic process"/>
    <property type="evidence" value="ECO:0007669"/>
    <property type="project" value="TreeGrafter"/>
</dbReference>
<comment type="caution">
    <text evidence="4">The sequence shown here is derived from an EMBL/GenBank/DDBJ whole genome shotgun (WGS) entry which is preliminary data.</text>
</comment>
<evidence type="ECO:0000256" key="1">
    <source>
        <dbReference type="ARBA" id="ARBA00022630"/>
    </source>
</evidence>
<organism evidence="4 5">
    <name type="scientific">Steccherinum ochraceum</name>
    <dbReference type="NCBI Taxonomy" id="92696"/>
    <lineage>
        <taxon>Eukaryota</taxon>
        <taxon>Fungi</taxon>
        <taxon>Dikarya</taxon>
        <taxon>Basidiomycota</taxon>
        <taxon>Agaricomycotina</taxon>
        <taxon>Agaricomycetes</taxon>
        <taxon>Polyporales</taxon>
        <taxon>Steccherinaceae</taxon>
        <taxon>Steccherinum</taxon>
    </lineage>
</organism>
<keyword evidence="2" id="KW-0274">FAD</keyword>
<evidence type="ECO:0000313" key="4">
    <source>
        <dbReference type="EMBL" id="TCD68112.1"/>
    </source>
</evidence>
<dbReference type="SUPFAM" id="SSF51905">
    <property type="entry name" value="FAD/NAD(P)-binding domain"/>
    <property type="match status" value="1"/>
</dbReference>
<dbReference type="Gene3D" id="3.50.50.60">
    <property type="entry name" value="FAD/NAD(P)-binding domain"/>
    <property type="match status" value="1"/>
</dbReference>